<proteinExistence type="predicted"/>
<dbReference type="InterPro" id="IPR016181">
    <property type="entry name" value="Acyl_CoA_acyltransferase"/>
</dbReference>
<organism evidence="6">
    <name type="scientific">Chrysotila carterae</name>
    <name type="common">Marine alga</name>
    <name type="synonym">Syracosphaera carterae</name>
    <dbReference type="NCBI Taxonomy" id="13221"/>
    <lineage>
        <taxon>Eukaryota</taxon>
        <taxon>Haptista</taxon>
        <taxon>Haptophyta</taxon>
        <taxon>Prymnesiophyceae</taxon>
        <taxon>Isochrysidales</taxon>
        <taxon>Isochrysidaceae</taxon>
        <taxon>Chrysotila</taxon>
    </lineage>
</organism>
<dbReference type="InterPro" id="IPR000182">
    <property type="entry name" value="GNAT_dom"/>
</dbReference>
<dbReference type="PANTHER" id="PTHR10545:SF29">
    <property type="entry name" value="GH14572P-RELATED"/>
    <property type="match status" value="1"/>
</dbReference>
<evidence type="ECO:0000313" key="5">
    <source>
        <dbReference type="EMBL" id="CAE0762022.1"/>
    </source>
</evidence>
<dbReference type="GO" id="GO:0008080">
    <property type="term" value="F:N-acetyltransferase activity"/>
    <property type="evidence" value="ECO:0007669"/>
    <property type="project" value="TreeGrafter"/>
</dbReference>
<evidence type="ECO:0000256" key="2">
    <source>
        <dbReference type="ARBA" id="ARBA00023315"/>
    </source>
</evidence>
<protein>
    <recommendedName>
        <fullName evidence="4">N-acetyltransferase domain-containing protein</fullName>
    </recommendedName>
</protein>
<reference evidence="6" key="1">
    <citation type="submission" date="2021-01" db="EMBL/GenBank/DDBJ databases">
        <authorList>
            <person name="Corre E."/>
            <person name="Pelletier E."/>
            <person name="Niang G."/>
            <person name="Scheremetjew M."/>
            <person name="Finn R."/>
            <person name="Kale V."/>
            <person name="Holt S."/>
            <person name="Cochrane G."/>
            <person name="Meng A."/>
            <person name="Brown T."/>
            <person name="Cohen L."/>
        </authorList>
    </citation>
    <scope>NUCLEOTIDE SEQUENCE</scope>
    <source>
        <strain evidence="6">CCMP645</strain>
    </source>
</reference>
<dbReference type="Pfam" id="PF00583">
    <property type="entry name" value="Acetyltransf_1"/>
    <property type="match status" value="1"/>
</dbReference>
<evidence type="ECO:0000259" key="4">
    <source>
        <dbReference type="PROSITE" id="PS51186"/>
    </source>
</evidence>
<evidence type="ECO:0000256" key="1">
    <source>
        <dbReference type="ARBA" id="ARBA00022679"/>
    </source>
</evidence>
<evidence type="ECO:0000256" key="3">
    <source>
        <dbReference type="SAM" id="MobiDB-lite"/>
    </source>
</evidence>
<gene>
    <name evidence="5" type="ORF">PCAR00345_LOCUS14634</name>
    <name evidence="6" type="ORF">PCAR00345_LOCUS14638</name>
</gene>
<dbReference type="EMBL" id="HBIZ01023152">
    <property type="protein sequence ID" value="CAE0762022.1"/>
    <property type="molecule type" value="Transcribed_RNA"/>
</dbReference>
<feature type="domain" description="N-acetyltransferase" evidence="4">
    <location>
        <begin position="47"/>
        <end position="181"/>
    </location>
</feature>
<keyword evidence="1" id="KW-0808">Transferase</keyword>
<dbReference type="SUPFAM" id="SSF55729">
    <property type="entry name" value="Acyl-CoA N-acyltransferases (Nat)"/>
    <property type="match status" value="1"/>
</dbReference>
<name>A0A6S9V340_CHRCT</name>
<dbReference type="PANTHER" id="PTHR10545">
    <property type="entry name" value="DIAMINE N-ACETYLTRANSFERASE"/>
    <property type="match status" value="1"/>
</dbReference>
<dbReference type="Gene3D" id="3.40.630.30">
    <property type="match status" value="1"/>
</dbReference>
<evidence type="ECO:0000313" key="6">
    <source>
        <dbReference type="EMBL" id="CAE0762026.1"/>
    </source>
</evidence>
<dbReference type="AlphaFoldDB" id="A0A6S9V340"/>
<dbReference type="EMBL" id="HBIZ01023156">
    <property type="protein sequence ID" value="CAE0762026.1"/>
    <property type="molecule type" value="Transcribed_RNA"/>
</dbReference>
<dbReference type="PROSITE" id="PS51186">
    <property type="entry name" value="GNAT"/>
    <property type="match status" value="1"/>
</dbReference>
<dbReference type="InterPro" id="IPR051016">
    <property type="entry name" value="Diverse_Substrate_AcTransf"/>
</dbReference>
<sequence length="181" mass="19229">MRVSCACWQDGACECLLLESAVVPTTREDSNANTTTTTTTSNNNTAATTTTANSSNSSNVIDAAEDARKREVLAKAAERRTGTASVASSTTEGAGGVLGCAVFFETYSTWEGRCLYLEDLYVRPEARGKGGGTALLAAVARVAHARGCPRLQWQALDWNKKAIAFYTGCVRPAIDTETPKH</sequence>
<feature type="region of interest" description="Disordered" evidence="3">
    <location>
        <begin position="27"/>
        <end position="60"/>
    </location>
</feature>
<keyword evidence="2" id="KW-0012">Acyltransferase</keyword>
<accession>A0A6S9V340</accession>
<dbReference type="CDD" id="cd04301">
    <property type="entry name" value="NAT_SF"/>
    <property type="match status" value="1"/>
</dbReference>
<feature type="compositionally biased region" description="Low complexity" evidence="3">
    <location>
        <begin position="31"/>
        <end position="59"/>
    </location>
</feature>